<dbReference type="Proteomes" id="UP000182836">
    <property type="component" value="Unassembled WGS sequence"/>
</dbReference>
<evidence type="ECO:0008006" key="3">
    <source>
        <dbReference type="Google" id="ProtNLM"/>
    </source>
</evidence>
<organism evidence="1 2">
    <name type="scientific">Aneurinibacillus migulanus</name>
    <name type="common">Bacillus migulanus</name>
    <dbReference type="NCBI Taxonomy" id="47500"/>
    <lineage>
        <taxon>Bacteria</taxon>
        <taxon>Bacillati</taxon>
        <taxon>Bacillota</taxon>
        <taxon>Bacilli</taxon>
        <taxon>Bacillales</taxon>
        <taxon>Paenibacillaceae</taxon>
        <taxon>Aneurinibacillus group</taxon>
        <taxon>Aneurinibacillus</taxon>
    </lineage>
</organism>
<dbReference type="RefSeq" id="WP_158502374.1">
    <property type="nucleotide sequence ID" value="NZ_BJOA01000071.1"/>
</dbReference>
<dbReference type="EMBL" id="FNED01000021">
    <property type="protein sequence ID" value="SDJ58133.1"/>
    <property type="molecule type" value="Genomic_DNA"/>
</dbReference>
<gene>
    <name evidence="1" type="ORF">SAMN04487909_12157</name>
</gene>
<reference evidence="1 2" key="1">
    <citation type="submission" date="2016-10" db="EMBL/GenBank/DDBJ databases">
        <authorList>
            <person name="de Groot N.N."/>
        </authorList>
    </citation>
    <scope>NUCLEOTIDE SEQUENCE [LARGE SCALE GENOMIC DNA]</scope>
    <source>
        <strain evidence="1 2">DSM 2895</strain>
    </source>
</reference>
<name>A0A1G8UWF2_ANEMI</name>
<accession>A0A1G8UWF2</accession>
<evidence type="ECO:0000313" key="2">
    <source>
        <dbReference type="Proteomes" id="UP000182836"/>
    </source>
</evidence>
<dbReference type="AlphaFoldDB" id="A0A1G8UWF2"/>
<proteinExistence type="predicted"/>
<evidence type="ECO:0000313" key="1">
    <source>
        <dbReference type="EMBL" id="SDJ58133.1"/>
    </source>
</evidence>
<sequence>MYALYWTTKDDSNKHSQMFESREKAEKKAAQLKEEGHLFIDIKENVEPQNFWHK</sequence>
<protein>
    <recommendedName>
        <fullName evidence="3">DUF1508 domain-containing protein</fullName>
    </recommendedName>
</protein>
<dbReference type="GeneID" id="43759352"/>